<evidence type="ECO:0000256" key="3">
    <source>
        <dbReference type="ARBA" id="ARBA00022692"/>
    </source>
</evidence>
<dbReference type="Pfam" id="PF01594">
    <property type="entry name" value="AI-2E_transport"/>
    <property type="match status" value="1"/>
</dbReference>
<dbReference type="RefSeq" id="WP_125464792.1">
    <property type="nucleotide sequence ID" value="NZ_CP034337.1"/>
</dbReference>
<keyword evidence="8" id="KW-1185">Reference proteome</keyword>
<sequence>MNETVLQNKALTALLALVTIAFIWILLPYFGAIFWAVVLGILFAPLQRRLLLRLGGRRNLATSLALVVCLLIAVLPVIIISMLLVQEGAALYQRVESGQLDIAGYIERGKDMLPNYAQHALDRMGMGNLDGLRDKITKWATQGSQFLAGQAFSFGQGTFEFLVSFGIMLYLLYFFLREGAEVARKVRQAVPLPEQQKRRLQLKFKRVVRATVKGNLLVAITQGALGGLIFWVLDIPSALIWAVLMAFLSLLPAVGAGIVWAPVAAYFILTGATWQGIVLTAFGVLVIGLVDNLLRPILVGKDTRMPDYLVLVSTLGGLAVFGLNGFVIGPLIAALFVSSWAIFASTKPQVQLPS</sequence>
<feature type="transmembrane region" description="Helical" evidence="6">
    <location>
        <begin position="64"/>
        <end position="85"/>
    </location>
</feature>
<dbReference type="EMBL" id="CP034337">
    <property type="protein sequence ID" value="AZL74765.1"/>
    <property type="molecule type" value="Genomic_DNA"/>
</dbReference>
<feature type="transmembrane region" description="Helical" evidence="6">
    <location>
        <begin position="310"/>
        <end position="343"/>
    </location>
</feature>
<evidence type="ECO:0000256" key="5">
    <source>
        <dbReference type="ARBA" id="ARBA00023136"/>
    </source>
</evidence>
<proteinExistence type="inferred from homology"/>
<evidence type="ECO:0000313" key="7">
    <source>
        <dbReference type="EMBL" id="AZL74765.1"/>
    </source>
</evidence>
<evidence type="ECO:0000256" key="1">
    <source>
        <dbReference type="ARBA" id="ARBA00004141"/>
    </source>
</evidence>
<dbReference type="Proteomes" id="UP000272622">
    <property type="component" value="Chromosome"/>
</dbReference>
<dbReference type="InterPro" id="IPR002549">
    <property type="entry name" value="AI-2E-like"/>
</dbReference>
<keyword evidence="4 6" id="KW-1133">Transmembrane helix</keyword>
<comment type="similarity">
    <text evidence="2">Belongs to the autoinducer-2 exporter (AI-2E) (TC 2.A.86) family.</text>
</comment>
<reference evidence="7 8" key="1">
    <citation type="submission" date="2018-12" db="EMBL/GenBank/DDBJ databases">
        <authorList>
            <person name="Li S."/>
            <person name="Yang R."/>
            <person name="Chen G."/>
            <person name="Zou L."/>
            <person name="Zhang C."/>
            <person name="Chen Y."/>
            <person name="Liu Z."/>
            <person name="Li Y."/>
            <person name="Yan Y."/>
            <person name="Huang M."/>
            <person name="Chen T."/>
        </authorList>
    </citation>
    <scope>NUCLEOTIDE SEQUENCE [LARGE SCALE GENOMIC DNA]</scope>
    <source>
        <strain evidence="7 8">2014</strain>
    </source>
</reference>
<accession>A0ABM7CTG9</accession>
<organism evidence="7 8">
    <name type="scientific">Pseudomonas oryziphila</name>
    <dbReference type="NCBI Taxonomy" id="2894079"/>
    <lineage>
        <taxon>Bacteria</taxon>
        <taxon>Pseudomonadati</taxon>
        <taxon>Pseudomonadota</taxon>
        <taxon>Gammaproteobacteria</taxon>
        <taxon>Pseudomonadales</taxon>
        <taxon>Pseudomonadaceae</taxon>
        <taxon>Pseudomonas</taxon>
    </lineage>
</organism>
<keyword evidence="3 6" id="KW-0812">Transmembrane</keyword>
<keyword evidence="5 6" id="KW-0472">Membrane</keyword>
<evidence type="ECO:0000256" key="4">
    <source>
        <dbReference type="ARBA" id="ARBA00022989"/>
    </source>
</evidence>
<feature type="transmembrane region" description="Helical" evidence="6">
    <location>
        <begin position="239"/>
        <end position="260"/>
    </location>
</feature>
<evidence type="ECO:0000256" key="6">
    <source>
        <dbReference type="SAM" id="Phobius"/>
    </source>
</evidence>
<feature type="transmembrane region" description="Helical" evidence="6">
    <location>
        <begin position="267"/>
        <end position="290"/>
    </location>
</feature>
<feature type="transmembrane region" description="Helical" evidence="6">
    <location>
        <begin position="12"/>
        <end position="43"/>
    </location>
</feature>
<dbReference type="PANTHER" id="PTHR21716:SF4">
    <property type="entry name" value="TRANSMEMBRANE PROTEIN 245"/>
    <property type="match status" value="1"/>
</dbReference>
<feature type="transmembrane region" description="Helical" evidence="6">
    <location>
        <begin position="157"/>
        <end position="176"/>
    </location>
</feature>
<comment type="subcellular location">
    <subcellularLocation>
        <location evidence="1">Membrane</location>
        <topology evidence="1">Multi-pass membrane protein</topology>
    </subcellularLocation>
</comment>
<feature type="transmembrane region" description="Helical" evidence="6">
    <location>
        <begin position="214"/>
        <end position="233"/>
    </location>
</feature>
<gene>
    <name evidence="7" type="ORF">EI693_17460</name>
</gene>
<protein>
    <submittedName>
        <fullName evidence="7">AI-2E family transporter</fullName>
    </submittedName>
</protein>
<evidence type="ECO:0000313" key="8">
    <source>
        <dbReference type="Proteomes" id="UP000272622"/>
    </source>
</evidence>
<evidence type="ECO:0000256" key="2">
    <source>
        <dbReference type="ARBA" id="ARBA00009773"/>
    </source>
</evidence>
<name>A0ABM7CTG9_9PSED</name>
<dbReference type="PANTHER" id="PTHR21716">
    <property type="entry name" value="TRANSMEMBRANE PROTEIN"/>
    <property type="match status" value="1"/>
</dbReference>